<dbReference type="Proteomes" id="UP000306340">
    <property type="component" value="Unassembled WGS sequence"/>
</dbReference>
<dbReference type="GO" id="GO:0015297">
    <property type="term" value="F:antiporter activity"/>
    <property type="evidence" value="ECO:0007669"/>
    <property type="project" value="InterPro"/>
</dbReference>
<name>A0A4U0YZV1_9RHOB</name>
<evidence type="ECO:0000256" key="1">
    <source>
        <dbReference type="ARBA" id="ARBA00022448"/>
    </source>
</evidence>
<dbReference type="GO" id="GO:0042910">
    <property type="term" value="F:xenobiotic transmembrane transporter activity"/>
    <property type="evidence" value="ECO:0007669"/>
    <property type="project" value="InterPro"/>
</dbReference>
<evidence type="ECO:0000313" key="4">
    <source>
        <dbReference type="Proteomes" id="UP000306340"/>
    </source>
</evidence>
<dbReference type="InterPro" id="IPR002528">
    <property type="entry name" value="MATE_fam"/>
</dbReference>
<feature type="transmembrane region" description="Helical" evidence="2">
    <location>
        <begin position="52"/>
        <end position="76"/>
    </location>
</feature>
<feature type="transmembrane region" description="Helical" evidence="2">
    <location>
        <begin position="21"/>
        <end position="46"/>
    </location>
</feature>
<dbReference type="EMBL" id="SWAU01000040">
    <property type="protein sequence ID" value="TKA97388.1"/>
    <property type="molecule type" value="Genomic_DNA"/>
</dbReference>
<keyword evidence="2" id="KW-0472">Membrane</keyword>
<reference evidence="3 4" key="1">
    <citation type="submission" date="2019-04" db="EMBL/GenBank/DDBJ databases">
        <title>Crypto-aerobic microbial life in anoxic (sulfidic) marine sediments.</title>
        <authorList>
            <person name="Bhattacharya S."/>
            <person name="Roy C."/>
            <person name="Mondal N."/>
            <person name="Sarkar J."/>
            <person name="Mandal S."/>
            <person name="Rameez M.J."/>
            <person name="Ghosh W."/>
        </authorList>
    </citation>
    <scope>NUCLEOTIDE SEQUENCE [LARGE SCALE GENOMIC DNA]</scope>
    <source>
        <strain evidence="3 4">SBBC</strain>
    </source>
</reference>
<evidence type="ECO:0000313" key="3">
    <source>
        <dbReference type="EMBL" id="TKA97388.1"/>
    </source>
</evidence>
<feature type="transmembrane region" description="Helical" evidence="2">
    <location>
        <begin position="140"/>
        <end position="162"/>
    </location>
</feature>
<organism evidence="3 4">
    <name type="scientific">Cereibacter changlensis</name>
    <dbReference type="NCBI Taxonomy" id="402884"/>
    <lineage>
        <taxon>Bacteria</taxon>
        <taxon>Pseudomonadati</taxon>
        <taxon>Pseudomonadota</taxon>
        <taxon>Alphaproteobacteria</taxon>
        <taxon>Rhodobacterales</taxon>
        <taxon>Paracoccaceae</taxon>
        <taxon>Cereibacter</taxon>
    </lineage>
</organism>
<feature type="transmembrane region" description="Helical" evidence="2">
    <location>
        <begin position="407"/>
        <end position="429"/>
    </location>
</feature>
<feature type="transmembrane region" description="Helical" evidence="2">
    <location>
        <begin position="292"/>
        <end position="312"/>
    </location>
</feature>
<dbReference type="AlphaFoldDB" id="A0A4U0YZV1"/>
<feature type="transmembrane region" description="Helical" evidence="2">
    <location>
        <begin position="97"/>
        <end position="120"/>
    </location>
</feature>
<proteinExistence type="predicted"/>
<comment type="caution">
    <text evidence="3">The sequence shown here is derived from an EMBL/GenBank/DDBJ whole genome shotgun (WGS) entry which is preliminary data.</text>
</comment>
<dbReference type="PANTHER" id="PTHR43298">
    <property type="entry name" value="MULTIDRUG RESISTANCE PROTEIN NORM-RELATED"/>
    <property type="match status" value="1"/>
</dbReference>
<evidence type="ECO:0000256" key="2">
    <source>
        <dbReference type="SAM" id="Phobius"/>
    </source>
</evidence>
<feature type="transmembrane region" description="Helical" evidence="2">
    <location>
        <begin position="169"/>
        <end position="192"/>
    </location>
</feature>
<keyword evidence="1" id="KW-0813">Transport</keyword>
<dbReference type="GO" id="GO:0005886">
    <property type="term" value="C:plasma membrane"/>
    <property type="evidence" value="ECO:0007669"/>
    <property type="project" value="TreeGrafter"/>
</dbReference>
<feature type="transmembrane region" description="Helical" evidence="2">
    <location>
        <begin position="198"/>
        <end position="218"/>
    </location>
</feature>
<dbReference type="PANTHER" id="PTHR43298:SF2">
    <property type="entry name" value="FMN_FAD EXPORTER YEEO-RELATED"/>
    <property type="match status" value="1"/>
</dbReference>
<keyword evidence="2" id="KW-0812">Transmembrane</keyword>
<feature type="transmembrane region" description="Helical" evidence="2">
    <location>
        <begin position="333"/>
        <end position="354"/>
    </location>
</feature>
<protein>
    <submittedName>
        <fullName evidence="3">Uncharacterized protein</fullName>
    </submittedName>
</protein>
<feature type="transmembrane region" description="Helical" evidence="2">
    <location>
        <begin position="250"/>
        <end position="272"/>
    </location>
</feature>
<keyword evidence="2" id="KW-1133">Transmembrane helix</keyword>
<sequence length="459" mass="48499">MSSEHTAARGSIASGPTARHVFAMAWPMTIKAIFLHGTVVIDAYLVASLGEAALAAVGLAAAIAGFVLGAIHAFSAAMQIRTAQAFGARDPVFLKSALAAGLTISLVVGLIGLGLVSAFGMPLIAMMAPSPEVAALARDYLAVFALVIVGEAIGQCISSYLNGCGETRLPLYSLCLSLPVNVACSIVLIHGYLGLPAYGVAGAAWGSVIAVLVQVCFLSHRLTRVAGQLRKVAGWRQPNFTRTLKQHLGFSLPIATTFLSAAVSTQVCALIYAQLSLNEFAALTLIGPWINMTGTVGMQWAIATGIIVAQLLGRREPEAVLDRFLASAWRGAFLAAGGVAALLLAVCLSANALYADLVAETRSLVLGFLPILLVLPFPKGSNAICGNTLRASGDTIYVMHVFLWPQWLFRVPATALAVLWFDAGAVWVLSIQLWEEALKFPAFHRRVLRGGWKRRAIPD</sequence>
<gene>
    <name evidence="3" type="ORF">FAZ78_06235</name>
</gene>
<accession>A0A4U0YZV1</accession>
<dbReference type="InterPro" id="IPR050222">
    <property type="entry name" value="MATE_MdtK"/>
</dbReference>
<dbReference type="Pfam" id="PF01554">
    <property type="entry name" value="MatE"/>
    <property type="match status" value="2"/>
</dbReference>